<dbReference type="AlphaFoldDB" id="A0A3R9CVV5"/>
<dbReference type="Proteomes" id="UP000272140">
    <property type="component" value="Unassembled WGS sequence"/>
</dbReference>
<evidence type="ECO:0000313" key="2">
    <source>
        <dbReference type="Proteomes" id="UP000272140"/>
    </source>
</evidence>
<evidence type="ECO:0000313" key="1">
    <source>
        <dbReference type="EMBL" id="RSC14593.1"/>
    </source>
</evidence>
<protein>
    <submittedName>
        <fullName evidence="1">Uncharacterized protein</fullName>
    </submittedName>
</protein>
<dbReference type="EMBL" id="RKIO01000002">
    <property type="protein sequence ID" value="RSC14593.1"/>
    <property type="molecule type" value="Genomic_DNA"/>
</dbReference>
<organism evidence="1 2">
    <name type="scientific">Burkholderia cenocepacia</name>
    <dbReference type="NCBI Taxonomy" id="95486"/>
    <lineage>
        <taxon>Bacteria</taxon>
        <taxon>Pseudomonadati</taxon>
        <taxon>Pseudomonadota</taxon>
        <taxon>Betaproteobacteria</taxon>
        <taxon>Burkholderiales</taxon>
        <taxon>Burkholderiaceae</taxon>
        <taxon>Burkholderia</taxon>
        <taxon>Burkholderia cepacia complex</taxon>
    </lineage>
</organism>
<reference evidence="2" key="1">
    <citation type="submission" date="2018-11" db="EMBL/GenBank/DDBJ databases">
        <title>FDA dAtabase for Regulatory Grade micrObial Sequences (FDA-ARGOS): Supporting development and validation of Infectious Disease Dx tests.</title>
        <authorList>
            <person name="Goldberg B."/>
            <person name="Campos J."/>
            <person name="Tallon L."/>
            <person name="Sadzewicz L."/>
            <person name="Zhao X."/>
            <person name="Vavikolanu K."/>
            <person name="Mehta A."/>
            <person name="Aluvathingal J."/>
            <person name="Nadendla S."/>
            <person name="Geyer C."/>
            <person name="Nandy P."/>
            <person name="Yan Y."/>
            <person name="Sichtig H."/>
        </authorList>
    </citation>
    <scope>NUCLEOTIDE SEQUENCE [LARGE SCALE GENOMIC DNA]</scope>
    <source>
        <strain evidence="2">FDAARGOS_544</strain>
    </source>
</reference>
<proteinExistence type="predicted"/>
<gene>
    <name evidence="1" type="ORF">EGT41_15420</name>
</gene>
<sequence>MLTILLVDPKSLQPRVSISHCYVMASQLLALDARSAPPSRVVKLRQKSVNAATSRPIQMQYCGHLLDRYAKFRSTCRNHRLIRTALQKFEGRMRCDDRFNYRPTSVAPRQQATPTPFIFASIARLNLSV</sequence>
<name>A0A3R9CVV5_9BURK</name>
<comment type="caution">
    <text evidence="1">The sequence shown here is derived from an EMBL/GenBank/DDBJ whole genome shotgun (WGS) entry which is preliminary data.</text>
</comment>
<accession>A0A3R9CVV5</accession>